<dbReference type="GeneID" id="64087297"/>
<comment type="similarity">
    <text evidence="1 2">Belongs to the UPF0102 family.</text>
</comment>
<dbReference type="AlphaFoldDB" id="A0A3G4VCS6"/>
<gene>
    <name evidence="3" type="ORF">ECB94_06380</name>
</gene>
<dbReference type="EMBL" id="CP033577">
    <property type="protein sequence ID" value="AYV20961.1"/>
    <property type="molecule type" value="Genomic_DNA"/>
</dbReference>
<dbReference type="PANTHER" id="PTHR34039:SF1">
    <property type="entry name" value="UPF0102 PROTEIN YRAN"/>
    <property type="match status" value="1"/>
</dbReference>
<dbReference type="InterPro" id="IPR003509">
    <property type="entry name" value="UPF0102_YraN-like"/>
</dbReference>
<dbReference type="NCBIfam" id="TIGR00252">
    <property type="entry name" value="YraN family protein"/>
    <property type="match status" value="1"/>
</dbReference>
<evidence type="ECO:0000313" key="4">
    <source>
        <dbReference type="Proteomes" id="UP000279760"/>
    </source>
</evidence>
<protein>
    <recommendedName>
        <fullName evidence="2">UPF0102 protein ECB94_06380</fullName>
    </recommendedName>
</protein>
<dbReference type="RefSeq" id="WP_124940243.1">
    <property type="nucleotide sequence ID" value="NZ_CP033577.1"/>
</dbReference>
<dbReference type="InterPro" id="IPR011335">
    <property type="entry name" value="Restrct_endonuc-II-like"/>
</dbReference>
<dbReference type="GO" id="GO:0003676">
    <property type="term" value="F:nucleic acid binding"/>
    <property type="evidence" value="ECO:0007669"/>
    <property type="project" value="InterPro"/>
</dbReference>
<evidence type="ECO:0000256" key="2">
    <source>
        <dbReference type="HAMAP-Rule" id="MF_00048"/>
    </source>
</evidence>
<dbReference type="HAMAP" id="MF_00048">
    <property type="entry name" value="UPF0102"/>
    <property type="match status" value="1"/>
</dbReference>
<dbReference type="InterPro" id="IPR011856">
    <property type="entry name" value="tRNA_endonuc-like_dom_sf"/>
</dbReference>
<evidence type="ECO:0000256" key="1">
    <source>
        <dbReference type="ARBA" id="ARBA00006738"/>
    </source>
</evidence>
<dbReference type="SUPFAM" id="SSF52980">
    <property type="entry name" value="Restriction endonuclease-like"/>
    <property type="match status" value="1"/>
</dbReference>
<name>A0A3G4VCS6_9VIBR</name>
<dbReference type="Proteomes" id="UP000279760">
    <property type="component" value="Chromosome 1"/>
</dbReference>
<sequence length="129" mass="14523">MALLPWNNRSANKRAVGKNYEILAKDYLGRQGLVALAENYTAKCGEVDLIMQDGSTLVFVEVKYRQSTQYGLAQEMVTPSKARKLQKAATLWLLQNGLSPYDTDFRFDVIAIHQQGNDINWIKNAITQG</sequence>
<dbReference type="PANTHER" id="PTHR34039">
    <property type="entry name" value="UPF0102 PROTEIN YRAN"/>
    <property type="match status" value="1"/>
</dbReference>
<evidence type="ECO:0000313" key="3">
    <source>
        <dbReference type="EMBL" id="AYV20961.1"/>
    </source>
</evidence>
<dbReference type="NCBIfam" id="NF009150">
    <property type="entry name" value="PRK12497.1-3"/>
    <property type="match status" value="1"/>
</dbReference>
<organism evidence="3 4">
    <name type="scientific">Vibrio mediterranei</name>
    <dbReference type="NCBI Taxonomy" id="689"/>
    <lineage>
        <taxon>Bacteria</taxon>
        <taxon>Pseudomonadati</taxon>
        <taxon>Pseudomonadota</taxon>
        <taxon>Gammaproteobacteria</taxon>
        <taxon>Vibrionales</taxon>
        <taxon>Vibrionaceae</taxon>
        <taxon>Vibrio</taxon>
    </lineage>
</organism>
<dbReference type="Pfam" id="PF02021">
    <property type="entry name" value="UPF0102"/>
    <property type="match status" value="1"/>
</dbReference>
<dbReference type="Gene3D" id="3.40.1350.10">
    <property type="match status" value="1"/>
</dbReference>
<reference evidence="3 4" key="1">
    <citation type="submission" date="2018-11" db="EMBL/GenBank/DDBJ databases">
        <title>Complete Genome Sequence of Vbrio mediterranei 117-T6: a Potential Pathogen Bacteria Isolated from the Conchocelis of Pyropia.</title>
        <authorList>
            <person name="Liu Q."/>
        </authorList>
    </citation>
    <scope>NUCLEOTIDE SEQUENCE [LARGE SCALE GENOMIC DNA]</scope>
    <source>
        <strain evidence="3 4">117-T6</strain>
    </source>
</reference>
<proteinExistence type="inferred from homology"/>
<dbReference type="CDD" id="cd20736">
    <property type="entry name" value="PoNe_Nuclease"/>
    <property type="match status" value="1"/>
</dbReference>
<accession>A0A3G4VCS6</accession>